<name>A0A090RUF8_9VIBR</name>
<accession>A0A090RUF8</accession>
<sequence>MLNIVDVIEKDEFQGALELNYAMYRNSYKQNYEQLTDIKLVGDSREVRIMNKWIAKHFPDIVLSSELSDEECDGYNRSTIEAEGEERLSTFDKFRYDEFWRISSSLSSVADFHNLFDVDHAKSIREHGIEAIHPDNLNIMLFRANRKKSFKSQERYSWERQEEVIWASLRAVTELSTDEERVVRALVGQLKALY</sequence>
<organism evidence="1 2">
    <name type="scientific">Vibrio maritimus</name>
    <dbReference type="NCBI Taxonomy" id="990268"/>
    <lineage>
        <taxon>Bacteria</taxon>
        <taxon>Pseudomonadati</taxon>
        <taxon>Pseudomonadota</taxon>
        <taxon>Gammaproteobacteria</taxon>
        <taxon>Vibrionales</taxon>
        <taxon>Vibrionaceae</taxon>
        <taxon>Vibrio</taxon>
    </lineage>
</organism>
<gene>
    <name evidence="1" type="ORF">JCM19235_2478</name>
</gene>
<protein>
    <submittedName>
        <fullName evidence="1">Uncharacterized protein</fullName>
    </submittedName>
</protein>
<dbReference type="Proteomes" id="UP000029228">
    <property type="component" value="Unassembled WGS sequence"/>
</dbReference>
<proteinExistence type="predicted"/>
<dbReference type="OrthoDB" id="7060154at2"/>
<dbReference type="EMBL" id="BBMR01000003">
    <property type="protein sequence ID" value="GAL19055.1"/>
    <property type="molecule type" value="Genomic_DNA"/>
</dbReference>
<comment type="caution">
    <text evidence="1">The sequence shown here is derived from an EMBL/GenBank/DDBJ whole genome shotgun (WGS) entry which is preliminary data.</text>
</comment>
<dbReference type="STRING" id="990268.JCM19235_2478"/>
<keyword evidence="2" id="KW-1185">Reference proteome</keyword>
<evidence type="ECO:0000313" key="1">
    <source>
        <dbReference type="EMBL" id="GAL19055.1"/>
    </source>
</evidence>
<reference evidence="1 2" key="1">
    <citation type="submission" date="2014-09" db="EMBL/GenBank/DDBJ databases">
        <title>Vibrio maritimus JCM 19235. (C45) whole genome shotgun sequence.</title>
        <authorList>
            <person name="Sawabe T."/>
            <person name="Meirelles P."/>
            <person name="Nakanishi M."/>
            <person name="Sayaka M."/>
            <person name="Hattori M."/>
            <person name="Ohkuma M."/>
        </authorList>
    </citation>
    <scope>NUCLEOTIDE SEQUENCE [LARGE SCALE GENOMIC DNA]</scope>
    <source>
        <strain evidence="2">JCM19235</strain>
    </source>
</reference>
<evidence type="ECO:0000313" key="2">
    <source>
        <dbReference type="Proteomes" id="UP000029228"/>
    </source>
</evidence>
<dbReference type="AlphaFoldDB" id="A0A090RUF8"/>